<reference evidence="3" key="1">
    <citation type="submission" date="2013-08" db="EMBL/GenBank/DDBJ databases">
        <title>Gene expansion shapes genome architecture in the human pathogen Lichtheimia corymbifera: an evolutionary genomics analysis in the ancient terrestrial Mucorales (Mucoromycotina).</title>
        <authorList>
            <person name="Schwartze V.U."/>
            <person name="Winter S."/>
            <person name="Shelest E."/>
            <person name="Marcet-Houben M."/>
            <person name="Horn F."/>
            <person name="Wehner S."/>
            <person name="Hoffmann K."/>
            <person name="Riege K."/>
            <person name="Sammeth M."/>
            <person name="Nowrousian M."/>
            <person name="Valiante V."/>
            <person name="Linde J."/>
            <person name="Jacobsen I.D."/>
            <person name="Marz M."/>
            <person name="Brakhage A.A."/>
            <person name="Gabaldon T."/>
            <person name="Bocker S."/>
            <person name="Voigt K."/>
        </authorList>
    </citation>
    <scope>NUCLEOTIDE SEQUENCE [LARGE SCALE GENOMIC DNA]</scope>
    <source>
        <strain evidence="3">FSU 9682</strain>
    </source>
</reference>
<organism evidence="3 4">
    <name type="scientific">Lichtheimia corymbifera JMRC:FSU:9682</name>
    <dbReference type="NCBI Taxonomy" id="1263082"/>
    <lineage>
        <taxon>Eukaryota</taxon>
        <taxon>Fungi</taxon>
        <taxon>Fungi incertae sedis</taxon>
        <taxon>Mucoromycota</taxon>
        <taxon>Mucoromycotina</taxon>
        <taxon>Mucoromycetes</taxon>
        <taxon>Mucorales</taxon>
        <taxon>Lichtheimiaceae</taxon>
        <taxon>Lichtheimia</taxon>
    </lineage>
</organism>
<keyword evidence="2" id="KW-0732">Signal</keyword>
<gene>
    <name evidence="3" type="ORF">LCOR_09952.1</name>
</gene>
<sequence length="291" mass="33252">MKLSTLFTASLFALGVTAKPIHHGNNNGIVPGKHYDRIFIIYHENKDYDDVLADEYFPTIAENHNGVVLTNYHGVTHPSQPNYVALISGSIEGINRDNNSDVDRQSIVDLLEKKGISWKSYQQGYPGDCFKGEESGTYRRKHNPFMSFTNIHNDEKRCANIVNADQLYEDIKTNSVPQFVWFTPDMNNDGHDTDLAYSSNWTKSFIEPLMKEKNLTKNTLFVLTWDENDTWTIPNQVYTVLFGPAVKRSVKTDDTAYNHYSVLRSVEENWHLGNLGLNDLNHTAIRVKDNC</sequence>
<dbReference type="Gene3D" id="3.40.720.10">
    <property type="entry name" value="Alkaline Phosphatase, subunit A"/>
    <property type="match status" value="1"/>
</dbReference>
<dbReference type="Pfam" id="PF04185">
    <property type="entry name" value="Phosphoesterase"/>
    <property type="match status" value="1"/>
</dbReference>
<dbReference type="InterPro" id="IPR007312">
    <property type="entry name" value="Phosphoesterase"/>
</dbReference>
<feature type="chain" id="PRO_5001655701" evidence="2">
    <location>
        <begin position="19"/>
        <end position="291"/>
    </location>
</feature>
<dbReference type="AlphaFoldDB" id="A0A068SBA2"/>
<name>A0A068SBA2_9FUNG</name>
<evidence type="ECO:0000256" key="2">
    <source>
        <dbReference type="SAM" id="SignalP"/>
    </source>
</evidence>
<keyword evidence="1" id="KW-0378">Hydrolase</keyword>
<protein>
    <submittedName>
        <fullName evidence="3">Acid phosphatase</fullName>
    </submittedName>
</protein>
<dbReference type="GO" id="GO:0009395">
    <property type="term" value="P:phospholipid catabolic process"/>
    <property type="evidence" value="ECO:0007669"/>
    <property type="project" value="TreeGrafter"/>
</dbReference>
<evidence type="ECO:0000313" key="4">
    <source>
        <dbReference type="Proteomes" id="UP000027586"/>
    </source>
</evidence>
<dbReference type="Proteomes" id="UP000027586">
    <property type="component" value="Unassembled WGS sequence"/>
</dbReference>
<accession>A0A068SBA2</accession>
<dbReference type="EMBL" id="CBTN010000065">
    <property type="protein sequence ID" value="CDH59122.1"/>
    <property type="molecule type" value="Genomic_DNA"/>
</dbReference>
<dbReference type="STRING" id="1263082.A0A068SBA2"/>
<dbReference type="InterPro" id="IPR017850">
    <property type="entry name" value="Alkaline_phosphatase_core_sf"/>
</dbReference>
<evidence type="ECO:0000256" key="1">
    <source>
        <dbReference type="ARBA" id="ARBA00022801"/>
    </source>
</evidence>
<dbReference type="PANTHER" id="PTHR31956:SF8">
    <property type="entry name" value="ACID PHOSPHATASE PHOA (AFU_ORTHOLOGUE AFUA_1G03570)"/>
    <property type="match status" value="1"/>
</dbReference>
<comment type="caution">
    <text evidence="3">The sequence shown here is derived from an EMBL/GenBank/DDBJ whole genome shotgun (WGS) entry which is preliminary data.</text>
</comment>
<dbReference type="GO" id="GO:0016788">
    <property type="term" value="F:hydrolase activity, acting on ester bonds"/>
    <property type="evidence" value="ECO:0007669"/>
    <property type="project" value="InterPro"/>
</dbReference>
<feature type="signal peptide" evidence="2">
    <location>
        <begin position="1"/>
        <end position="18"/>
    </location>
</feature>
<dbReference type="PANTHER" id="PTHR31956">
    <property type="entry name" value="NON-SPECIFIC PHOSPHOLIPASE C4-RELATED"/>
    <property type="match status" value="1"/>
</dbReference>
<dbReference type="VEuPathDB" id="FungiDB:LCOR_09952.1"/>
<dbReference type="OrthoDB" id="5135119at2759"/>
<keyword evidence="4" id="KW-1185">Reference proteome</keyword>
<proteinExistence type="predicted"/>
<evidence type="ECO:0000313" key="3">
    <source>
        <dbReference type="EMBL" id="CDH59122.1"/>
    </source>
</evidence>